<reference evidence="1" key="1">
    <citation type="journal article" date="2019" name="bioRxiv">
        <title>The Genome of the Zebra Mussel, Dreissena polymorpha: A Resource for Invasive Species Research.</title>
        <authorList>
            <person name="McCartney M.A."/>
            <person name="Auch B."/>
            <person name="Kono T."/>
            <person name="Mallez S."/>
            <person name="Zhang Y."/>
            <person name="Obille A."/>
            <person name="Becker A."/>
            <person name="Abrahante J.E."/>
            <person name="Garbe J."/>
            <person name="Badalamenti J.P."/>
            <person name="Herman A."/>
            <person name="Mangelson H."/>
            <person name="Liachko I."/>
            <person name="Sullivan S."/>
            <person name="Sone E.D."/>
            <person name="Koren S."/>
            <person name="Silverstein K.A.T."/>
            <person name="Beckman K.B."/>
            <person name="Gohl D.M."/>
        </authorList>
    </citation>
    <scope>NUCLEOTIDE SEQUENCE</scope>
    <source>
        <strain evidence="1">Duluth1</strain>
        <tissue evidence="1">Whole animal</tissue>
    </source>
</reference>
<evidence type="ECO:0000313" key="3">
    <source>
        <dbReference type="Proteomes" id="UP000828390"/>
    </source>
</evidence>
<dbReference type="Proteomes" id="UP000828390">
    <property type="component" value="Unassembled WGS sequence"/>
</dbReference>
<proteinExistence type="predicted"/>
<organism evidence="1 3">
    <name type="scientific">Dreissena polymorpha</name>
    <name type="common">Zebra mussel</name>
    <name type="synonym">Mytilus polymorpha</name>
    <dbReference type="NCBI Taxonomy" id="45954"/>
    <lineage>
        <taxon>Eukaryota</taxon>
        <taxon>Metazoa</taxon>
        <taxon>Spiralia</taxon>
        <taxon>Lophotrochozoa</taxon>
        <taxon>Mollusca</taxon>
        <taxon>Bivalvia</taxon>
        <taxon>Autobranchia</taxon>
        <taxon>Heteroconchia</taxon>
        <taxon>Euheterodonta</taxon>
        <taxon>Imparidentia</taxon>
        <taxon>Neoheterodontei</taxon>
        <taxon>Myida</taxon>
        <taxon>Dreissenoidea</taxon>
        <taxon>Dreissenidae</taxon>
        <taxon>Dreissena</taxon>
    </lineage>
</organism>
<comment type="caution">
    <text evidence="1">The sequence shown here is derived from an EMBL/GenBank/DDBJ whole genome shotgun (WGS) entry which is preliminary data.</text>
</comment>
<gene>
    <name evidence="1" type="ORF">DPMN_143439</name>
    <name evidence="2" type="ORF">DPMN_143494</name>
</gene>
<name>A0A9D4GJ55_DREPO</name>
<evidence type="ECO:0000313" key="2">
    <source>
        <dbReference type="EMBL" id="KAH3814975.1"/>
    </source>
</evidence>
<dbReference type="EMBL" id="JAIWYP010000006">
    <property type="protein sequence ID" value="KAH3814922.1"/>
    <property type="molecule type" value="Genomic_DNA"/>
</dbReference>
<evidence type="ECO:0000313" key="1">
    <source>
        <dbReference type="EMBL" id="KAH3814922.1"/>
    </source>
</evidence>
<protein>
    <submittedName>
        <fullName evidence="1">Uncharacterized protein</fullName>
    </submittedName>
</protein>
<keyword evidence="3" id="KW-1185">Reference proteome</keyword>
<sequence length="190" mass="21021">MVNSSSISPFMVMSALRLLRADLHVVCSRSFLKLVGEALEFTREVNVIRESQNGGVVVLESHLHCFRKGNIKQDGEKTPGRTPSDILKKSPICLFRSTLLQLYCAVGVSEEFLDNSHQPIVNVEPSQNLPKAIVQHAIESFLEVNEVVEKLSLVSQVFLNDNALFHSAPPSAESCLLFNQQFSGLTSQLV</sequence>
<dbReference type="AlphaFoldDB" id="A0A9D4GJ55"/>
<accession>A0A9D4GJ55</accession>
<dbReference type="EMBL" id="JAIWYP010000006">
    <property type="protein sequence ID" value="KAH3814975.1"/>
    <property type="molecule type" value="Genomic_DNA"/>
</dbReference>
<reference evidence="1" key="2">
    <citation type="submission" date="2020-11" db="EMBL/GenBank/DDBJ databases">
        <authorList>
            <person name="McCartney M.A."/>
            <person name="Auch B."/>
            <person name="Kono T."/>
            <person name="Mallez S."/>
            <person name="Becker A."/>
            <person name="Gohl D.M."/>
            <person name="Silverstein K.A.T."/>
            <person name="Koren S."/>
            <person name="Bechman K.B."/>
            <person name="Herman A."/>
            <person name="Abrahante J.E."/>
            <person name="Garbe J."/>
        </authorList>
    </citation>
    <scope>NUCLEOTIDE SEQUENCE</scope>
    <source>
        <strain evidence="1">Duluth1</strain>
        <tissue evidence="1">Whole animal</tissue>
    </source>
</reference>